<dbReference type="RefSeq" id="WP_102609078.1">
    <property type="nucleotide sequence ID" value="NZ_CADIKD010000011.1"/>
</dbReference>
<reference evidence="1 2" key="1">
    <citation type="submission" date="2018-01" db="EMBL/GenBank/DDBJ databases">
        <title>Whole genome analyses suggest that Burkholderia sensu lato contains two further novel genera in the rhizoxinica-symbiotica group Mycetohabitans gen. nov., and Trinickia gen. nov.: implications for the evolution of diazotrophy and nodulation in the Burkholderiaceae.</title>
        <authorList>
            <person name="Estrada-de los Santos P."/>
            <person name="Palmer M."/>
            <person name="Chavez-Ramirez B."/>
            <person name="Beukes C."/>
            <person name="Steenkamp E.T."/>
            <person name="Hirsch A.M."/>
            <person name="Manyaka P."/>
            <person name="Maluk M."/>
            <person name="Lafos M."/>
            <person name="Crook M."/>
            <person name="Gross E."/>
            <person name="Simon M.F."/>
            <person name="Bueno dos Reis Junior F."/>
            <person name="Poole P.S."/>
            <person name="Venter S.N."/>
            <person name="James E.K."/>
        </authorList>
    </citation>
    <scope>NUCLEOTIDE SEQUENCE [LARGE SCALE GENOMIC DNA]</scope>
    <source>
        <strain evidence="1 2">GP25-8</strain>
    </source>
</reference>
<dbReference type="Proteomes" id="UP000235347">
    <property type="component" value="Unassembled WGS sequence"/>
</dbReference>
<sequence>MKAWAQKAEKLARNKSTIEVTTGQVDAIELRRRFGQTQSATPAVVMPACVLHFAGSVPRGTVSA</sequence>
<accession>A0A2N7WBB7</accession>
<proteinExistence type="predicted"/>
<keyword evidence="2" id="KW-1185">Reference proteome</keyword>
<comment type="caution">
    <text evidence="1">The sequence shown here is derived from an EMBL/GenBank/DDBJ whole genome shotgun (WGS) entry which is preliminary data.</text>
</comment>
<protein>
    <submittedName>
        <fullName evidence="1">Uncharacterized protein</fullName>
    </submittedName>
</protein>
<dbReference type="EMBL" id="PNYB01000004">
    <property type="protein sequence ID" value="PMS26687.1"/>
    <property type="molecule type" value="Genomic_DNA"/>
</dbReference>
<name>A0A2N7WBB7_9BURK</name>
<evidence type="ECO:0000313" key="2">
    <source>
        <dbReference type="Proteomes" id="UP000235347"/>
    </source>
</evidence>
<gene>
    <name evidence="1" type="ORF">C0Z19_07105</name>
</gene>
<dbReference type="AlphaFoldDB" id="A0A2N7WBB7"/>
<evidence type="ECO:0000313" key="1">
    <source>
        <dbReference type="EMBL" id="PMS26687.1"/>
    </source>
</evidence>
<organism evidence="1 2">
    <name type="scientific">Trinickia soli</name>
    <dbReference type="NCBI Taxonomy" id="380675"/>
    <lineage>
        <taxon>Bacteria</taxon>
        <taxon>Pseudomonadati</taxon>
        <taxon>Pseudomonadota</taxon>
        <taxon>Betaproteobacteria</taxon>
        <taxon>Burkholderiales</taxon>
        <taxon>Burkholderiaceae</taxon>
        <taxon>Trinickia</taxon>
    </lineage>
</organism>